<evidence type="ECO:0000313" key="1">
    <source>
        <dbReference type="EMBL" id="GAA1718578.1"/>
    </source>
</evidence>
<proteinExistence type="predicted"/>
<name>A0ABP4V6K7_9ACTN</name>
<gene>
    <name evidence="1" type="ORF">GCM10009831_30710</name>
</gene>
<dbReference type="Proteomes" id="UP001500383">
    <property type="component" value="Unassembled WGS sequence"/>
</dbReference>
<evidence type="ECO:0000313" key="2">
    <source>
        <dbReference type="Proteomes" id="UP001500383"/>
    </source>
</evidence>
<accession>A0ABP4V6K7</accession>
<dbReference type="EMBL" id="BAAAQG010000020">
    <property type="protein sequence ID" value="GAA1718578.1"/>
    <property type="molecule type" value="Genomic_DNA"/>
</dbReference>
<sequence length="50" mass="5147">MDSLARLSLQIAAAGGAQADLPDEDLAALPDLGPGFNEGVAWRHEVAKMG</sequence>
<protein>
    <submittedName>
        <fullName evidence="1">Uncharacterized protein</fullName>
    </submittedName>
</protein>
<comment type="caution">
    <text evidence="1">The sequence shown here is derived from an EMBL/GenBank/DDBJ whole genome shotgun (WGS) entry which is preliminary data.</text>
</comment>
<reference evidence="2" key="1">
    <citation type="journal article" date="2019" name="Int. J. Syst. Evol. Microbiol.">
        <title>The Global Catalogue of Microorganisms (GCM) 10K type strain sequencing project: providing services to taxonomists for standard genome sequencing and annotation.</title>
        <authorList>
            <consortium name="The Broad Institute Genomics Platform"/>
            <consortium name="The Broad Institute Genome Sequencing Center for Infectious Disease"/>
            <person name="Wu L."/>
            <person name="Ma J."/>
        </authorList>
    </citation>
    <scope>NUCLEOTIDE SEQUENCE [LARGE SCALE GENOMIC DNA]</scope>
    <source>
        <strain evidence="2">JCM 16002</strain>
    </source>
</reference>
<organism evidence="1 2">
    <name type="scientific">Dietzia cercidiphylli</name>
    <dbReference type="NCBI Taxonomy" id="498199"/>
    <lineage>
        <taxon>Bacteria</taxon>
        <taxon>Bacillati</taxon>
        <taxon>Actinomycetota</taxon>
        <taxon>Actinomycetes</taxon>
        <taxon>Mycobacteriales</taxon>
        <taxon>Dietziaceae</taxon>
        <taxon>Dietzia</taxon>
    </lineage>
</organism>
<keyword evidence="2" id="KW-1185">Reference proteome</keyword>